<dbReference type="InterPro" id="IPR030832">
    <property type="entry name" value="Acidic_LPXTA"/>
</dbReference>
<dbReference type="EMBL" id="RXNR01000014">
    <property type="protein sequence ID" value="RTQ93991.1"/>
    <property type="molecule type" value="Genomic_DNA"/>
</dbReference>
<dbReference type="AlphaFoldDB" id="A0A3S0I2G8"/>
<keyword evidence="1" id="KW-1133">Transmembrane helix</keyword>
<dbReference type="NCBIfam" id="TIGR04383">
    <property type="entry name" value="acidic_w_LPXTA"/>
    <property type="match status" value="2"/>
</dbReference>
<keyword evidence="2" id="KW-0732">Signal</keyword>
<proteinExistence type="predicted"/>
<protein>
    <submittedName>
        <fullName evidence="3">Processed acidic surface protein</fullName>
    </submittedName>
</protein>
<evidence type="ECO:0000256" key="2">
    <source>
        <dbReference type="SAM" id="SignalP"/>
    </source>
</evidence>
<comment type="caution">
    <text evidence="3">The sequence shown here is derived from an EMBL/GenBank/DDBJ whole genome shotgun (WGS) entry which is preliminary data.</text>
</comment>
<feature type="transmembrane region" description="Helical" evidence="1">
    <location>
        <begin position="441"/>
        <end position="460"/>
    </location>
</feature>
<reference evidence="3 4" key="1">
    <citation type="submission" date="2018-12" db="EMBL/GenBank/DDBJ databases">
        <authorList>
            <person name="Yu L."/>
        </authorList>
    </citation>
    <scope>NUCLEOTIDE SEQUENCE [LARGE SCALE GENOMIC DNA]</scope>
    <source>
        <strain evidence="3 4">S5H2222</strain>
    </source>
</reference>
<dbReference type="Proteomes" id="UP000276349">
    <property type="component" value="Unassembled WGS sequence"/>
</dbReference>
<organism evidence="3 4">
    <name type="scientific">Lysinibacillus telephonicus</name>
    <dbReference type="NCBI Taxonomy" id="1714840"/>
    <lineage>
        <taxon>Bacteria</taxon>
        <taxon>Bacillati</taxon>
        <taxon>Bacillota</taxon>
        <taxon>Bacilli</taxon>
        <taxon>Bacillales</taxon>
        <taxon>Bacillaceae</taxon>
        <taxon>Lysinibacillus</taxon>
    </lineage>
</organism>
<keyword evidence="1" id="KW-0812">Transmembrane</keyword>
<feature type="chain" id="PRO_5018640176" evidence="2">
    <location>
        <begin position="25"/>
        <end position="465"/>
    </location>
</feature>
<dbReference type="OrthoDB" id="2718583at2"/>
<keyword evidence="1" id="KW-0472">Membrane</keyword>
<gene>
    <name evidence="3" type="ORF">EKG35_06695</name>
</gene>
<keyword evidence="4" id="KW-1185">Reference proteome</keyword>
<feature type="signal peptide" evidence="2">
    <location>
        <begin position="1"/>
        <end position="24"/>
    </location>
</feature>
<accession>A0A3S0I2G8</accession>
<evidence type="ECO:0000313" key="3">
    <source>
        <dbReference type="EMBL" id="RTQ93991.1"/>
    </source>
</evidence>
<dbReference type="RefSeq" id="WP_126293672.1">
    <property type="nucleotide sequence ID" value="NZ_CP155468.1"/>
</dbReference>
<sequence>MKKLGTFLLSFSLLIALFPQITMAAQDTNFEQDLINYLEQVSNERGFEVTKEDIALSLSYYEDSLENYNTVEELSQFLGEIIKADYSNVDSIYEQYELTEESLVQLLKENGEQLSDYIFLDDLDTAVYFYTEDGTFERDPNFEQNLIDYLADVSDQRGYNVTRDNVVNSLAIYESNLEDFESVEQLSDFLGEVIQADYSNLDYFVENYGLSQQELFNLLESNDENINDYIYIDDLDNTVWKYVGNDLSVMFEYLTEDLLPLFQEIDLTDEELKRFENHLISLEDHFSNPETLELLEQLNYELIALESDMNSQPTVEQMEMSLSILEKIFSILQLKASYSLVNDAIETPISLMDLMKMEVLEGTDLKVAFYSSEGQFLGDLIITEEFINSGLVTDLGEQIVDSAVEQPPVVQPKKQINTTQTLAEEYHTVKGGKLPKTASDYIPNALFGLFIVMLGIFMYGKVRTS</sequence>
<evidence type="ECO:0000256" key="1">
    <source>
        <dbReference type="SAM" id="Phobius"/>
    </source>
</evidence>
<evidence type="ECO:0000313" key="4">
    <source>
        <dbReference type="Proteomes" id="UP000276349"/>
    </source>
</evidence>
<name>A0A3S0I2G8_9BACI</name>